<comment type="caution">
    <text evidence="3">The sequence shown here is derived from an EMBL/GenBank/DDBJ whole genome shotgun (WGS) entry which is preliminary data.</text>
</comment>
<reference evidence="3 4" key="1">
    <citation type="submission" date="2021-02" db="EMBL/GenBank/DDBJ databases">
        <authorList>
            <person name="Ra J.-S."/>
        </authorList>
    </citation>
    <scope>NUCLEOTIDE SEQUENCE [LARGE SCALE GENOMIC DNA]</scope>
    <source>
        <strain evidence="3 4">MMS20-R1-14</strain>
    </source>
</reference>
<evidence type="ECO:0000313" key="3">
    <source>
        <dbReference type="EMBL" id="MBM7079889.1"/>
    </source>
</evidence>
<sequence>MRRGHRWATKNVIRARAGASGFRRSSGRRRGDGCSRRPRRSGFRWRRRRGRCRIGGGVVEGGELLPVGRRVAHWRGRRGLSQQVFADRLGKSKSWVDKVERGVRTLDKVSTLQDIAAVLRIDPGVLLGRDLRPADVSGPVEGVERVREALSTYDIAVGRSTARGQVLSADRLARDVTHAWGTFQHARYPQVAGLLPGLVVAAQRVYTDDPAAGRSVLVEAYRVTASLLVKLGEVELAWVAADRAMTIAAGDAVLVATTAVQLGQVLRASGRARAARSTALAAAYRIAPPDLDDGHAPVLSLCGALVIEAALAAARDGDDHATADLLDEAAEMAARVGDGHDHYRTAFGPVAVDLARVVAALDLGDAGTAVLWHEKAIARDGWRWLPAEHRAGHLLDAARAYLHTGDSANAGRALVTAEHAAPAEVRHRPAARSVLAQLAHDPQASAAIIQLAVALRVT</sequence>
<dbReference type="EMBL" id="JAFEUC010000015">
    <property type="protein sequence ID" value="MBM7079889.1"/>
    <property type="molecule type" value="Genomic_DNA"/>
</dbReference>
<feature type="region of interest" description="Disordered" evidence="1">
    <location>
        <begin position="18"/>
        <end position="41"/>
    </location>
</feature>
<keyword evidence="4" id="KW-1185">Reference proteome</keyword>
<dbReference type="Pfam" id="PF13560">
    <property type="entry name" value="HTH_31"/>
    <property type="match status" value="1"/>
</dbReference>
<dbReference type="InterPro" id="IPR001387">
    <property type="entry name" value="Cro/C1-type_HTH"/>
</dbReference>
<dbReference type="CDD" id="cd00093">
    <property type="entry name" value="HTH_XRE"/>
    <property type="match status" value="1"/>
</dbReference>
<name>A0ABS2J397_9ACTN</name>
<dbReference type="SMART" id="SM00530">
    <property type="entry name" value="HTH_XRE"/>
    <property type="match status" value="1"/>
</dbReference>
<evidence type="ECO:0000256" key="1">
    <source>
        <dbReference type="SAM" id="MobiDB-lite"/>
    </source>
</evidence>
<dbReference type="Gene3D" id="1.10.260.40">
    <property type="entry name" value="lambda repressor-like DNA-binding domains"/>
    <property type="match status" value="1"/>
</dbReference>
<feature type="domain" description="HTH cro/C1-type" evidence="2">
    <location>
        <begin position="71"/>
        <end position="126"/>
    </location>
</feature>
<evidence type="ECO:0000313" key="4">
    <source>
        <dbReference type="Proteomes" id="UP001518872"/>
    </source>
</evidence>
<accession>A0ABS2J397</accession>
<gene>
    <name evidence="3" type="ORF">JQX11_26600</name>
</gene>
<dbReference type="InterPro" id="IPR010982">
    <property type="entry name" value="Lambda_DNA-bd_dom_sf"/>
</dbReference>
<dbReference type="SUPFAM" id="SSF47413">
    <property type="entry name" value="lambda repressor-like DNA-binding domains"/>
    <property type="match status" value="1"/>
</dbReference>
<evidence type="ECO:0000259" key="2">
    <source>
        <dbReference type="PROSITE" id="PS50943"/>
    </source>
</evidence>
<dbReference type="Proteomes" id="UP001518872">
    <property type="component" value="Unassembled WGS sequence"/>
</dbReference>
<proteinExistence type="predicted"/>
<protein>
    <submittedName>
        <fullName evidence="3">Helix-turn-helix transcriptional regulator</fullName>
    </submittedName>
</protein>
<dbReference type="PROSITE" id="PS50943">
    <property type="entry name" value="HTH_CROC1"/>
    <property type="match status" value="1"/>
</dbReference>
<organism evidence="3 4">
    <name type="scientific">Micromonospora humida</name>
    <dbReference type="NCBI Taxonomy" id="2809018"/>
    <lineage>
        <taxon>Bacteria</taxon>
        <taxon>Bacillati</taxon>
        <taxon>Actinomycetota</taxon>
        <taxon>Actinomycetes</taxon>
        <taxon>Micromonosporales</taxon>
        <taxon>Micromonosporaceae</taxon>
        <taxon>Micromonospora</taxon>
    </lineage>
</organism>